<comment type="caution">
    <text evidence="2">The sequence shown here is derived from an EMBL/GenBank/DDBJ whole genome shotgun (WGS) entry which is preliminary data.</text>
</comment>
<reference evidence="2 3" key="1">
    <citation type="journal article" date="2021" name="Elife">
        <title>Chloroplast acquisition without the gene transfer in kleptoplastic sea slugs, Plakobranchus ocellatus.</title>
        <authorList>
            <person name="Maeda T."/>
            <person name="Takahashi S."/>
            <person name="Yoshida T."/>
            <person name="Shimamura S."/>
            <person name="Takaki Y."/>
            <person name="Nagai Y."/>
            <person name="Toyoda A."/>
            <person name="Suzuki Y."/>
            <person name="Arimoto A."/>
            <person name="Ishii H."/>
            <person name="Satoh N."/>
            <person name="Nishiyama T."/>
            <person name="Hasebe M."/>
            <person name="Maruyama T."/>
            <person name="Minagawa J."/>
            <person name="Obokata J."/>
            <person name="Shigenobu S."/>
        </authorList>
    </citation>
    <scope>NUCLEOTIDE SEQUENCE [LARGE SCALE GENOMIC DNA]</scope>
</reference>
<name>A0AAV3YXB9_9GAST</name>
<organism evidence="2 3">
    <name type="scientific">Plakobranchus ocellatus</name>
    <dbReference type="NCBI Taxonomy" id="259542"/>
    <lineage>
        <taxon>Eukaryota</taxon>
        <taxon>Metazoa</taxon>
        <taxon>Spiralia</taxon>
        <taxon>Lophotrochozoa</taxon>
        <taxon>Mollusca</taxon>
        <taxon>Gastropoda</taxon>
        <taxon>Heterobranchia</taxon>
        <taxon>Euthyneura</taxon>
        <taxon>Panpulmonata</taxon>
        <taxon>Sacoglossa</taxon>
        <taxon>Placobranchoidea</taxon>
        <taxon>Plakobranchidae</taxon>
        <taxon>Plakobranchus</taxon>
    </lineage>
</organism>
<proteinExistence type="predicted"/>
<protein>
    <submittedName>
        <fullName evidence="2">Uncharacterized protein</fullName>
    </submittedName>
</protein>
<gene>
    <name evidence="2" type="ORF">PoB_001436500</name>
</gene>
<sequence>MQLRLSGPEPGNQVMAGSDVSRQQGNNLFLEQSLHSQVFISDIFFGRLRILHMASPQQGDLKLLGPQSGQGAGGGARTRDKDPCRSQGGLASHCATTPLFFWNPHFV</sequence>
<accession>A0AAV3YXB9</accession>
<dbReference type="EMBL" id="BLXT01001819">
    <property type="protein sequence ID" value="GFN87859.1"/>
    <property type="molecule type" value="Genomic_DNA"/>
</dbReference>
<evidence type="ECO:0000313" key="3">
    <source>
        <dbReference type="Proteomes" id="UP000735302"/>
    </source>
</evidence>
<dbReference type="AlphaFoldDB" id="A0AAV3YXB9"/>
<dbReference type="Proteomes" id="UP000735302">
    <property type="component" value="Unassembled WGS sequence"/>
</dbReference>
<evidence type="ECO:0000313" key="2">
    <source>
        <dbReference type="EMBL" id="GFN87859.1"/>
    </source>
</evidence>
<keyword evidence="3" id="KW-1185">Reference proteome</keyword>
<evidence type="ECO:0000256" key="1">
    <source>
        <dbReference type="SAM" id="MobiDB-lite"/>
    </source>
</evidence>
<feature type="region of interest" description="Disordered" evidence="1">
    <location>
        <begin position="61"/>
        <end position="89"/>
    </location>
</feature>